<protein>
    <submittedName>
        <fullName evidence="2">6-phosphogluconolactonase</fullName>
    </submittedName>
</protein>
<name>A0A8J3IN92_9CHLR</name>
<gene>
    <name evidence="2" type="primary">pgl</name>
    <name evidence="2" type="ORF">KSF_072360</name>
</gene>
<organism evidence="2 3">
    <name type="scientific">Reticulibacter mediterranei</name>
    <dbReference type="NCBI Taxonomy" id="2778369"/>
    <lineage>
        <taxon>Bacteria</taxon>
        <taxon>Bacillati</taxon>
        <taxon>Chloroflexota</taxon>
        <taxon>Ktedonobacteria</taxon>
        <taxon>Ktedonobacterales</taxon>
        <taxon>Reticulibacteraceae</taxon>
        <taxon>Reticulibacter</taxon>
    </lineage>
</organism>
<dbReference type="RefSeq" id="WP_220207765.1">
    <property type="nucleotide sequence ID" value="NZ_BNJK01000001.1"/>
</dbReference>
<dbReference type="SUPFAM" id="SSF51004">
    <property type="entry name" value="C-terminal (heme d1) domain of cytochrome cd1-nitrite reductase"/>
    <property type="match status" value="1"/>
</dbReference>
<dbReference type="PANTHER" id="PTHR30344">
    <property type="entry name" value="6-PHOSPHOGLUCONOLACTONASE-RELATED"/>
    <property type="match status" value="1"/>
</dbReference>
<dbReference type="Gene3D" id="2.130.10.10">
    <property type="entry name" value="YVTN repeat-like/Quinoprotein amine dehydrogenase"/>
    <property type="match status" value="1"/>
</dbReference>
<dbReference type="AlphaFoldDB" id="A0A8J3IN92"/>
<comment type="similarity">
    <text evidence="1">Belongs to the cycloisomerase 2 family.</text>
</comment>
<dbReference type="InterPro" id="IPR015943">
    <property type="entry name" value="WD40/YVTN_repeat-like_dom_sf"/>
</dbReference>
<evidence type="ECO:0000256" key="1">
    <source>
        <dbReference type="ARBA" id="ARBA00005564"/>
    </source>
</evidence>
<dbReference type="InterPro" id="IPR019405">
    <property type="entry name" value="Lactonase_7-beta_prop"/>
</dbReference>
<dbReference type="Proteomes" id="UP000597444">
    <property type="component" value="Unassembled WGS sequence"/>
</dbReference>
<reference evidence="2" key="1">
    <citation type="submission" date="2020-10" db="EMBL/GenBank/DDBJ databases">
        <title>Taxonomic study of unclassified bacteria belonging to the class Ktedonobacteria.</title>
        <authorList>
            <person name="Yabe S."/>
            <person name="Wang C.M."/>
            <person name="Zheng Y."/>
            <person name="Sakai Y."/>
            <person name="Cavaletti L."/>
            <person name="Monciardini P."/>
            <person name="Donadio S."/>
        </authorList>
    </citation>
    <scope>NUCLEOTIDE SEQUENCE</scope>
    <source>
        <strain evidence="2">ID150040</strain>
    </source>
</reference>
<dbReference type="InterPro" id="IPR050282">
    <property type="entry name" value="Cycloisomerase_2"/>
</dbReference>
<dbReference type="GO" id="GO:0005829">
    <property type="term" value="C:cytosol"/>
    <property type="evidence" value="ECO:0007669"/>
    <property type="project" value="TreeGrafter"/>
</dbReference>
<evidence type="ECO:0000313" key="3">
    <source>
        <dbReference type="Proteomes" id="UP000597444"/>
    </source>
</evidence>
<dbReference type="InterPro" id="IPR011048">
    <property type="entry name" value="Haem_d1_sf"/>
</dbReference>
<keyword evidence="3" id="KW-1185">Reference proteome</keyword>
<comment type="caution">
    <text evidence="2">The sequence shown here is derived from an EMBL/GenBank/DDBJ whole genome shotgun (WGS) entry which is preliminary data.</text>
</comment>
<dbReference type="PANTHER" id="PTHR30344:SF1">
    <property type="entry name" value="6-PHOSPHOGLUCONOLACTONASE"/>
    <property type="match status" value="1"/>
</dbReference>
<dbReference type="Pfam" id="PF10282">
    <property type="entry name" value="Lactonase"/>
    <property type="match status" value="1"/>
</dbReference>
<dbReference type="GO" id="GO:0017057">
    <property type="term" value="F:6-phosphogluconolactonase activity"/>
    <property type="evidence" value="ECO:0007669"/>
    <property type="project" value="TreeGrafter"/>
</dbReference>
<evidence type="ECO:0000313" key="2">
    <source>
        <dbReference type="EMBL" id="GHO97188.1"/>
    </source>
</evidence>
<accession>A0A8J3IN92</accession>
<dbReference type="EMBL" id="BNJK01000001">
    <property type="protein sequence ID" value="GHO97188.1"/>
    <property type="molecule type" value="Genomic_DNA"/>
</dbReference>
<proteinExistence type="inferred from homology"/>
<sequence>MASLQHTVYISGYVSADQPGVHAFTFDATNGMLTSRGSYAGIAAPSFLIAHPNGRWLYAVSETSQQDGQPGAVWALGVSSSESWGIEPLNHQASGGDWPCHLAIDATGRWLIASNYASGSVSVLPILDDGSLGAMTDLIQHRGSGPHPERQEGPHAHSATFTPDQRFVIVADLGIDALRVYAFDSKAGTLREQTTTATRPGAGPRHLAFHPDGKHVFASNELNNTVAVYSYDAASGTLSEQQIIETLPPDAPENTVADIHVSPTGDRVYVSNRGHDSIAIFQIGSDGQLTPVAIRSCGGRCPRNFAIEPGNHFLLVANQESSEVVVLPVQDAPTAVGTTIARVTVRGASCVQFALSNS</sequence>